<sequence length="89" mass="10088">FQNHREFREITVWPPRKQRPVRICFIFFSSQISPQFPKDLLWFGASSVPALIFSTRHPWLAPPGPLNGPTPHAHSPLSFSQPQAPASSL</sequence>
<proteinExistence type="predicted"/>
<dbReference type="Ensembl" id="ENSSDAT00000019194.1">
    <property type="protein sequence ID" value="ENSSDAP00000016888.1"/>
    <property type="gene ID" value="ENSSDAG00000015289.1"/>
</dbReference>
<keyword evidence="3" id="KW-1185">Reference proteome</keyword>
<feature type="region of interest" description="Disordered" evidence="1">
    <location>
        <begin position="63"/>
        <end position="89"/>
    </location>
</feature>
<protein>
    <submittedName>
        <fullName evidence="2">Uncharacterized protein</fullName>
    </submittedName>
</protein>
<dbReference type="AlphaFoldDB" id="A0A8C9PX96"/>
<organism evidence="2 3">
    <name type="scientific">Spermophilus dauricus</name>
    <name type="common">Daurian ground squirrel</name>
    <dbReference type="NCBI Taxonomy" id="99837"/>
    <lineage>
        <taxon>Eukaryota</taxon>
        <taxon>Metazoa</taxon>
        <taxon>Chordata</taxon>
        <taxon>Craniata</taxon>
        <taxon>Vertebrata</taxon>
        <taxon>Euteleostomi</taxon>
        <taxon>Mammalia</taxon>
        <taxon>Eutheria</taxon>
        <taxon>Euarchontoglires</taxon>
        <taxon>Glires</taxon>
        <taxon>Rodentia</taxon>
        <taxon>Sciuromorpha</taxon>
        <taxon>Sciuridae</taxon>
        <taxon>Xerinae</taxon>
        <taxon>Marmotini</taxon>
        <taxon>Spermophilus</taxon>
    </lineage>
</organism>
<feature type="compositionally biased region" description="Polar residues" evidence="1">
    <location>
        <begin position="77"/>
        <end position="89"/>
    </location>
</feature>
<evidence type="ECO:0000313" key="3">
    <source>
        <dbReference type="Proteomes" id="UP000694422"/>
    </source>
</evidence>
<dbReference type="Proteomes" id="UP000694422">
    <property type="component" value="Unplaced"/>
</dbReference>
<accession>A0A8C9PX96</accession>
<evidence type="ECO:0000256" key="1">
    <source>
        <dbReference type="SAM" id="MobiDB-lite"/>
    </source>
</evidence>
<reference evidence="2" key="2">
    <citation type="submission" date="2025-09" db="UniProtKB">
        <authorList>
            <consortium name="Ensembl"/>
        </authorList>
    </citation>
    <scope>IDENTIFICATION</scope>
</reference>
<name>A0A8C9PX96_SPEDA</name>
<reference evidence="2" key="1">
    <citation type="submission" date="2025-08" db="UniProtKB">
        <authorList>
            <consortium name="Ensembl"/>
        </authorList>
    </citation>
    <scope>IDENTIFICATION</scope>
</reference>
<evidence type="ECO:0000313" key="2">
    <source>
        <dbReference type="Ensembl" id="ENSSDAP00000016888.1"/>
    </source>
</evidence>